<dbReference type="InterPro" id="IPR005062">
    <property type="entry name" value="SAC3/GANP/THP3_conserved"/>
</dbReference>
<dbReference type="OrthoDB" id="264795at2759"/>
<name>A0A9D4TTK6_CHLVU</name>
<reference evidence="4" key="1">
    <citation type="journal article" date="2019" name="Plant J.">
        <title>Chlorella vulgaris genome assembly and annotation reveals the molecular basis for metabolic acclimation to high light conditions.</title>
        <authorList>
            <person name="Cecchin M."/>
            <person name="Marcolungo L."/>
            <person name="Rossato M."/>
            <person name="Girolomoni L."/>
            <person name="Cosentino E."/>
            <person name="Cuine S."/>
            <person name="Li-Beisson Y."/>
            <person name="Delledonne M."/>
            <person name="Ballottari M."/>
        </authorList>
    </citation>
    <scope>NUCLEOTIDE SEQUENCE</scope>
    <source>
        <strain evidence="4">211/11P</strain>
    </source>
</reference>
<feature type="compositionally biased region" description="Basic and acidic residues" evidence="2">
    <location>
        <begin position="1"/>
        <end position="11"/>
    </location>
</feature>
<reference evidence="4" key="2">
    <citation type="submission" date="2020-11" db="EMBL/GenBank/DDBJ databases">
        <authorList>
            <person name="Cecchin M."/>
            <person name="Marcolungo L."/>
            <person name="Rossato M."/>
            <person name="Girolomoni L."/>
            <person name="Cosentino E."/>
            <person name="Cuine S."/>
            <person name="Li-Beisson Y."/>
            <person name="Delledonne M."/>
            <person name="Ballottari M."/>
        </authorList>
    </citation>
    <scope>NUCLEOTIDE SEQUENCE</scope>
    <source>
        <strain evidence="4">211/11P</strain>
        <tissue evidence="4">Whole cell</tissue>
    </source>
</reference>
<evidence type="ECO:0000313" key="5">
    <source>
        <dbReference type="Proteomes" id="UP001055712"/>
    </source>
</evidence>
<dbReference type="Gene3D" id="1.25.40.990">
    <property type="match status" value="1"/>
</dbReference>
<dbReference type="Pfam" id="PF03399">
    <property type="entry name" value="SAC3_GANP"/>
    <property type="match status" value="1"/>
</dbReference>
<feature type="domain" description="SAC3/GANP/THP3 conserved" evidence="3">
    <location>
        <begin position="67"/>
        <end position="367"/>
    </location>
</feature>
<evidence type="ECO:0000256" key="1">
    <source>
        <dbReference type="SAM" id="Coils"/>
    </source>
</evidence>
<dbReference type="PANTHER" id="PTHR12436">
    <property type="entry name" value="80 KDA MCM3-ASSOCIATED PROTEIN"/>
    <property type="match status" value="1"/>
</dbReference>
<dbReference type="GO" id="GO:0006406">
    <property type="term" value="P:mRNA export from nucleus"/>
    <property type="evidence" value="ECO:0007669"/>
    <property type="project" value="TreeGrafter"/>
</dbReference>
<evidence type="ECO:0000313" key="4">
    <source>
        <dbReference type="EMBL" id="KAI3434553.1"/>
    </source>
</evidence>
<accession>A0A9D4TTK6</accession>
<sequence length="899" mass="100963">MRFEDEEEKNRLRAARFAPVAPTDTQQPLEQQAIGRSGNAHAPTDEDSERNSSIHRSQHICGTCVEMAPKVERERRSRLSDIQIFERLVPDNPALTNADLAVKRFARTIDDTNNAPEFFRTREALRRTMAHLRNLLDRQDARLGLIHKFLWDRYRSVRQDLYIQGMDDEFSVDIFEEIVRFHLLSEHELCEEEASITEMEGFNSHLNMEQMNKALISLNDMYDKLAASGSPAPCEAEFRAYHLLSLMGQHGKFKGDQQAFLSMLQSLRRDVRCAAPVQWVLGLQRAFSSGNFVRFFACVRQAPYLLACLSHIYFGRVRGRALHTLGVTLAPKPDVPATLELTWLVEVLMLDSVEEAQQLCTMHGYATSSNGGAPVVLLQKGVHIEPPDPIPRKRSVLIASTAPASRSLAVTTPLQSFVTSSKVALHAVQQRTRLQDAHRAEIWLAQLPSEQVQEFRHPLPKQAVTPAEVPWQEAEATSRQGMPAQLHGVVQDRLLTMQLTEQRLQQPAQLQTHAMRNRQMEVAGKERLQLEEIQRKEQQRCLLAQAEQRMQEEGQKRAANKARALAIELERMRDEQVKEQRRANSEAKRLWAVQHFYLTRWRREARRRIEQRKWQAQQTAHLKACAIGVPDKASMAVEAIPSSQRLIAAAASSEATNLASVAAQLLSQRNPGASALYWKLVLMPQQRKHNSNLVHVEELQHLHSWLALQLQQGQHAEQTSCAALEQGFCAADSNSQHRVQPYDRQRLLYGLKWLAAHSPPQPNLKVVQLDAVVRAALDATSTPLLHLPAGMVDAGHLACAALQQAVGLVKQLALKAHSSAPAIWRWPPPELAPKALSGWYDAAALQAVNAQLQRLSSSASVLLSMDEGNAWQVLMVAAHAQIGMLASAGVPPLRRTNMC</sequence>
<proteinExistence type="predicted"/>
<dbReference type="GO" id="GO:0070390">
    <property type="term" value="C:transcription export complex 2"/>
    <property type="evidence" value="ECO:0007669"/>
    <property type="project" value="TreeGrafter"/>
</dbReference>
<evidence type="ECO:0000256" key="2">
    <source>
        <dbReference type="SAM" id="MobiDB-lite"/>
    </source>
</evidence>
<evidence type="ECO:0000259" key="3">
    <source>
        <dbReference type="Pfam" id="PF03399"/>
    </source>
</evidence>
<dbReference type="InterPro" id="IPR045107">
    <property type="entry name" value="SAC3/GANP/THP3"/>
</dbReference>
<dbReference type="GO" id="GO:0005737">
    <property type="term" value="C:cytoplasm"/>
    <property type="evidence" value="ECO:0007669"/>
    <property type="project" value="TreeGrafter"/>
</dbReference>
<protein>
    <recommendedName>
        <fullName evidence="3">SAC3/GANP/THP3 conserved domain-containing protein</fullName>
    </recommendedName>
</protein>
<keyword evidence="1" id="KW-0175">Coiled coil</keyword>
<feature type="region of interest" description="Disordered" evidence="2">
    <location>
        <begin position="1"/>
        <end position="57"/>
    </location>
</feature>
<dbReference type="PANTHER" id="PTHR12436:SF3">
    <property type="entry name" value="GERMINAL-CENTER ASSOCIATED NUCLEAR PROTEIN"/>
    <property type="match status" value="1"/>
</dbReference>
<organism evidence="4 5">
    <name type="scientific">Chlorella vulgaris</name>
    <name type="common">Green alga</name>
    <dbReference type="NCBI Taxonomy" id="3077"/>
    <lineage>
        <taxon>Eukaryota</taxon>
        <taxon>Viridiplantae</taxon>
        <taxon>Chlorophyta</taxon>
        <taxon>core chlorophytes</taxon>
        <taxon>Trebouxiophyceae</taxon>
        <taxon>Chlorellales</taxon>
        <taxon>Chlorellaceae</taxon>
        <taxon>Chlorella clade</taxon>
        <taxon>Chlorella</taxon>
    </lineage>
</organism>
<dbReference type="AlphaFoldDB" id="A0A9D4TTK6"/>
<keyword evidence="5" id="KW-1185">Reference proteome</keyword>
<dbReference type="EMBL" id="SIDB01000003">
    <property type="protein sequence ID" value="KAI3434553.1"/>
    <property type="molecule type" value="Genomic_DNA"/>
</dbReference>
<comment type="caution">
    <text evidence="4">The sequence shown here is derived from an EMBL/GenBank/DDBJ whole genome shotgun (WGS) entry which is preliminary data.</text>
</comment>
<feature type="coiled-coil region" evidence="1">
    <location>
        <begin position="536"/>
        <end position="582"/>
    </location>
</feature>
<gene>
    <name evidence="4" type="ORF">D9Q98_002626</name>
</gene>
<dbReference type="Proteomes" id="UP001055712">
    <property type="component" value="Unassembled WGS sequence"/>
</dbReference>